<proteinExistence type="predicted"/>
<dbReference type="Proteomes" id="UP000789920">
    <property type="component" value="Unassembled WGS sequence"/>
</dbReference>
<protein>
    <submittedName>
        <fullName evidence="1">20661_t:CDS:1</fullName>
    </submittedName>
</protein>
<comment type="caution">
    <text evidence="1">The sequence shown here is derived from an EMBL/GenBank/DDBJ whole genome shotgun (WGS) entry which is preliminary data.</text>
</comment>
<organism evidence="1 2">
    <name type="scientific">Racocetra persica</name>
    <dbReference type="NCBI Taxonomy" id="160502"/>
    <lineage>
        <taxon>Eukaryota</taxon>
        <taxon>Fungi</taxon>
        <taxon>Fungi incertae sedis</taxon>
        <taxon>Mucoromycota</taxon>
        <taxon>Glomeromycotina</taxon>
        <taxon>Glomeromycetes</taxon>
        <taxon>Diversisporales</taxon>
        <taxon>Gigasporaceae</taxon>
        <taxon>Racocetra</taxon>
    </lineage>
</organism>
<dbReference type="EMBL" id="CAJVQC010082295">
    <property type="protein sequence ID" value="CAG8819437.1"/>
    <property type="molecule type" value="Genomic_DNA"/>
</dbReference>
<feature type="non-terminal residue" evidence="1">
    <location>
        <position position="63"/>
    </location>
</feature>
<evidence type="ECO:0000313" key="1">
    <source>
        <dbReference type="EMBL" id="CAG8819437.1"/>
    </source>
</evidence>
<name>A0ACA9S2T1_9GLOM</name>
<keyword evidence="2" id="KW-1185">Reference proteome</keyword>
<sequence>MRRNVKRIFEKKIRELKLIGKTIHLNKFKYNHIDFNNRIYKTEFFKWLRLACKNWFAAVLCAI</sequence>
<reference evidence="1" key="1">
    <citation type="submission" date="2021-06" db="EMBL/GenBank/DDBJ databases">
        <authorList>
            <person name="Kallberg Y."/>
            <person name="Tangrot J."/>
            <person name="Rosling A."/>
        </authorList>
    </citation>
    <scope>NUCLEOTIDE SEQUENCE</scope>
    <source>
        <strain evidence="1">MA461A</strain>
    </source>
</reference>
<gene>
    <name evidence="1" type="ORF">RPERSI_LOCUS25132</name>
</gene>
<evidence type="ECO:0000313" key="2">
    <source>
        <dbReference type="Proteomes" id="UP000789920"/>
    </source>
</evidence>
<accession>A0ACA9S2T1</accession>